<feature type="compositionally biased region" description="Basic and acidic residues" evidence="1">
    <location>
        <begin position="507"/>
        <end position="540"/>
    </location>
</feature>
<feature type="compositionally biased region" description="Polar residues" evidence="1">
    <location>
        <begin position="541"/>
        <end position="553"/>
    </location>
</feature>
<dbReference type="AlphaFoldDB" id="A0A8X8AV25"/>
<feature type="region of interest" description="Disordered" evidence="1">
    <location>
        <begin position="507"/>
        <end position="559"/>
    </location>
</feature>
<dbReference type="GO" id="GO:0006351">
    <property type="term" value="P:DNA-templated transcription"/>
    <property type="evidence" value="ECO:0007669"/>
    <property type="project" value="InterPro"/>
</dbReference>
<dbReference type="Pfam" id="PF07500">
    <property type="entry name" value="TFIIS_M"/>
    <property type="match status" value="1"/>
</dbReference>
<dbReference type="SUPFAM" id="SSF46942">
    <property type="entry name" value="Elongation factor TFIIS domain 2"/>
    <property type="match status" value="1"/>
</dbReference>
<dbReference type="GO" id="GO:0003682">
    <property type="term" value="F:chromatin binding"/>
    <property type="evidence" value="ECO:0007669"/>
    <property type="project" value="InterPro"/>
</dbReference>
<evidence type="ECO:0000313" key="4">
    <source>
        <dbReference type="EMBL" id="KAG2312263.1"/>
    </source>
</evidence>
<reference evidence="4 5" key="1">
    <citation type="submission" date="2020-02" db="EMBL/GenBank/DDBJ databases">
        <authorList>
            <person name="Ma Q."/>
            <person name="Huang Y."/>
            <person name="Song X."/>
            <person name="Pei D."/>
        </authorList>
    </citation>
    <scope>NUCLEOTIDE SEQUENCE [LARGE SCALE GENOMIC DNA]</scope>
    <source>
        <strain evidence="4">Sxm20200214</strain>
        <tissue evidence="4">Leaf</tissue>
    </source>
</reference>
<protein>
    <submittedName>
        <fullName evidence="4">Uncharacterized protein</fullName>
    </submittedName>
</protein>
<dbReference type="SMART" id="SM00439">
    <property type="entry name" value="BAH"/>
    <property type="match status" value="1"/>
</dbReference>
<dbReference type="InterPro" id="IPR043151">
    <property type="entry name" value="BAH_sf"/>
</dbReference>
<dbReference type="InterPro" id="IPR001025">
    <property type="entry name" value="BAH_dom"/>
</dbReference>
<dbReference type="InterPro" id="IPR036575">
    <property type="entry name" value="TFIIS_cen_dom_sf"/>
</dbReference>
<dbReference type="InterPro" id="IPR003618">
    <property type="entry name" value="TFIIS_cen_dom"/>
</dbReference>
<dbReference type="PANTHER" id="PTHR46871:SF1">
    <property type="entry name" value="BROMO-ADJACENT HOMOLOGY (BAH) DOMAIN-CONTAINING PROTEIN"/>
    <property type="match status" value="1"/>
</dbReference>
<feature type="domain" description="TFIIS central" evidence="3">
    <location>
        <begin position="310"/>
        <end position="462"/>
    </location>
</feature>
<accession>A0A8X8AV25</accession>
<feature type="region of interest" description="Disordered" evidence="1">
    <location>
        <begin position="1"/>
        <end position="80"/>
    </location>
</feature>
<name>A0A8X8AV25_BRACI</name>
<dbReference type="Gene3D" id="2.30.30.490">
    <property type="match status" value="1"/>
</dbReference>
<dbReference type="EMBL" id="JAAMPC010000005">
    <property type="protein sequence ID" value="KAG2312263.1"/>
    <property type="molecule type" value="Genomic_DNA"/>
</dbReference>
<evidence type="ECO:0000256" key="1">
    <source>
        <dbReference type="SAM" id="MobiDB-lite"/>
    </source>
</evidence>
<dbReference type="SMART" id="SM00510">
    <property type="entry name" value="TFS2M"/>
    <property type="match status" value="1"/>
</dbReference>
<dbReference type="PANTHER" id="PTHR46871">
    <property type="entry name" value="BROMO-ADJACENT HOMOLOGY (BAH) DOMAIN-CONTAINING PROTEIN"/>
    <property type="match status" value="1"/>
</dbReference>
<dbReference type="OrthoDB" id="1922186at2759"/>
<dbReference type="Gene3D" id="1.10.472.30">
    <property type="entry name" value="Transcription elongation factor S-II, central domain"/>
    <property type="match status" value="1"/>
</dbReference>
<feature type="domain" description="BAH" evidence="2">
    <location>
        <begin position="97"/>
        <end position="216"/>
    </location>
</feature>
<dbReference type="Proteomes" id="UP000886595">
    <property type="component" value="Unassembled WGS sequence"/>
</dbReference>
<sequence>MVLSRRFAQVSSDEEDDVPATRSKGRDSMSPEEGKRRKRKTVKLYEDFEDDVDEKETEEEEEEEKPDDASPVGESVKVTGKGKGRRTHFLQFEYDGNKYSLEDPVLLVPEDKSQKPYVAIIKDITQTKDGSMMILGQWFYRPEEAEKKGGGNWQSSDTRELFYSFHRDEVPAESVMHRCVVYFVPAHKQLPKRKVNPGFVVRKVYDTVEKKLWKLTDKDYEDTKQHEIDLLVEKSMSRLGDLPDLEPEEVHADLEALLKAKRSSRKVNIPPVDVRKEDDAFLKPETPGSAISSEYHSVLQKFNSLTGDAHRDKCLAKLLEAVQNICYTAENKQAADEAKVGSDLEQNEKDPKTENGAHENPSKDESFLWPDAAVPPVCALELALHVSLASDYHKYNQRMRALVFNLKNTALLARRLLNGELEPAKILSMSPTELKEGLTAEETEKNEPDDAEKMQMTDARCSRCSQIKVGLRDIIQAGHGDRYQLECIACGHSWYASRDEVSTLTIDTEKPAQGTEREDVEKNLTSPREAEKKATEDEVMKTTNDSNIDNNPETTKKPE</sequence>
<feature type="region of interest" description="Disordered" evidence="1">
    <location>
        <begin position="336"/>
        <end position="366"/>
    </location>
</feature>
<comment type="caution">
    <text evidence="4">The sequence shown here is derived from an EMBL/GenBank/DDBJ whole genome shotgun (WGS) entry which is preliminary data.</text>
</comment>
<evidence type="ECO:0000259" key="3">
    <source>
        <dbReference type="PROSITE" id="PS51321"/>
    </source>
</evidence>
<dbReference type="CDD" id="cd04713">
    <property type="entry name" value="BAH_plant_3"/>
    <property type="match status" value="1"/>
</dbReference>
<proteinExistence type="predicted"/>
<keyword evidence="5" id="KW-1185">Reference proteome</keyword>
<feature type="compositionally biased region" description="Basic and acidic residues" evidence="1">
    <location>
        <begin position="24"/>
        <end position="35"/>
    </location>
</feature>
<dbReference type="Pfam" id="PF01426">
    <property type="entry name" value="BAH"/>
    <property type="match status" value="1"/>
</dbReference>
<evidence type="ECO:0000259" key="2">
    <source>
        <dbReference type="PROSITE" id="PS51038"/>
    </source>
</evidence>
<evidence type="ECO:0000313" key="5">
    <source>
        <dbReference type="Proteomes" id="UP000886595"/>
    </source>
</evidence>
<gene>
    <name evidence="4" type="ORF">Bca52824_023820</name>
</gene>
<organism evidence="4 5">
    <name type="scientific">Brassica carinata</name>
    <name type="common">Ethiopian mustard</name>
    <name type="synonym">Abyssinian cabbage</name>
    <dbReference type="NCBI Taxonomy" id="52824"/>
    <lineage>
        <taxon>Eukaryota</taxon>
        <taxon>Viridiplantae</taxon>
        <taxon>Streptophyta</taxon>
        <taxon>Embryophyta</taxon>
        <taxon>Tracheophyta</taxon>
        <taxon>Spermatophyta</taxon>
        <taxon>Magnoliopsida</taxon>
        <taxon>eudicotyledons</taxon>
        <taxon>Gunneridae</taxon>
        <taxon>Pentapetalae</taxon>
        <taxon>rosids</taxon>
        <taxon>malvids</taxon>
        <taxon>Brassicales</taxon>
        <taxon>Brassicaceae</taxon>
        <taxon>Brassiceae</taxon>
        <taxon>Brassica</taxon>
    </lineage>
</organism>
<feature type="compositionally biased region" description="Acidic residues" evidence="1">
    <location>
        <begin position="47"/>
        <end position="66"/>
    </location>
</feature>
<dbReference type="PROSITE" id="PS51321">
    <property type="entry name" value="TFIIS_CENTRAL"/>
    <property type="match status" value="1"/>
</dbReference>
<dbReference type="PROSITE" id="PS51038">
    <property type="entry name" value="BAH"/>
    <property type="match status" value="1"/>
</dbReference>